<organism evidence="7 8">
    <name type="scientific">Hymenobacter ruricola</name>
    <dbReference type="NCBI Taxonomy" id="2791023"/>
    <lineage>
        <taxon>Bacteria</taxon>
        <taxon>Pseudomonadati</taxon>
        <taxon>Bacteroidota</taxon>
        <taxon>Cytophagia</taxon>
        <taxon>Cytophagales</taxon>
        <taxon>Hymenobacteraceae</taxon>
        <taxon>Hymenobacter</taxon>
    </lineage>
</organism>
<comment type="subcellular location">
    <subcellularLocation>
        <location evidence="1">Cell envelope</location>
    </subcellularLocation>
</comment>
<protein>
    <submittedName>
        <fullName evidence="7">AhpC/TSA family protein</fullName>
    </submittedName>
</protein>
<comment type="caution">
    <text evidence="7">The sequence shown here is derived from an EMBL/GenBank/DDBJ whole genome shotgun (WGS) entry which is preliminary data.</text>
</comment>
<evidence type="ECO:0000256" key="4">
    <source>
        <dbReference type="ARBA" id="ARBA00023284"/>
    </source>
</evidence>
<keyword evidence="3" id="KW-1015">Disulfide bond</keyword>
<feature type="chain" id="PRO_5047446373" evidence="5">
    <location>
        <begin position="19"/>
        <end position="376"/>
    </location>
</feature>
<sequence>MTKFLSHLLWLLPGAAAAQGPVAFVLKGQLDPSLQPPAKVYLYRNGEITDSAGVRGGQFEIKGLSPGPDRAYLILDRQGRHPQNVWEADLKHGFYLEEGTVTFTSPDSLKHARLAGPRLTTEWQQLLKSTEPIVQRLKQLEADDRAATPEVRKSHTFQDMRAERRAAIDRDRNALYSDFVRAHPASLVSLYQVDLMSNAKADKQLAKQLLAGLSPELRASALGQKVAAKVQAPDALTVGMPAPDFTLATPDGRAVALRSYRGKYVLVDFWASWCGPCRAENPNVARVYQEFKGRNFDVLGVSIDQPTARAKWLKAVNDDHLPWAQVLDSEAATGKVAARYYVDAIPQNFLVDPTGKIVAMNLRGEALKTAVAQFIK</sequence>
<dbReference type="InterPro" id="IPR050553">
    <property type="entry name" value="Thioredoxin_ResA/DsbE_sf"/>
</dbReference>
<dbReference type="PROSITE" id="PS51352">
    <property type="entry name" value="THIOREDOXIN_2"/>
    <property type="match status" value="1"/>
</dbReference>
<evidence type="ECO:0000313" key="7">
    <source>
        <dbReference type="EMBL" id="MBF9222388.1"/>
    </source>
</evidence>
<dbReference type="EMBL" id="JADQDM010000007">
    <property type="protein sequence ID" value="MBF9222388.1"/>
    <property type="molecule type" value="Genomic_DNA"/>
</dbReference>
<dbReference type="InterPro" id="IPR017937">
    <property type="entry name" value="Thioredoxin_CS"/>
</dbReference>
<evidence type="ECO:0000259" key="6">
    <source>
        <dbReference type="PROSITE" id="PS51352"/>
    </source>
</evidence>
<accession>A0ABS0I6S7</accession>
<dbReference type="Proteomes" id="UP000618931">
    <property type="component" value="Unassembled WGS sequence"/>
</dbReference>
<reference evidence="7 8" key="1">
    <citation type="submission" date="2020-11" db="EMBL/GenBank/DDBJ databases">
        <authorList>
            <person name="Kim M.K."/>
        </authorList>
    </citation>
    <scope>NUCLEOTIDE SEQUENCE [LARGE SCALE GENOMIC DNA]</scope>
    <source>
        <strain evidence="7 8">BT662</strain>
    </source>
</reference>
<dbReference type="Gene3D" id="3.40.30.10">
    <property type="entry name" value="Glutaredoxin"/>
    <property type="match status" value="1"/>
</dbReference>
<gene>
    <name evidence="7" type="ORF">I2H31_14880</name>
</gene>
<proteinExistence type="predicted"/>
<dbReference type="InterPro" id="IPR013766">
    <property type="entry name" value="Thioredoxin_domain"/>
</dbReference>
<name>A0ABS0I6S7_9BACT</name>
<evidence type="ECO:0000256" key="3">
    <source>
        <dbReference type="ARBA" id="ARBA00023157"/>
    </source>
</evidence>
<dbReference type="CDD" id="cd02966">
    <property type="entry name" value="TlpA_like_family"/>
    <property type="match status" value="1"/>
</dbReference>
<dbReference type="InterPro" id="IPR036249">
    <property type="entry name" value="Thioredoxin-like_sf"/>
</dbReference>
<feature type="domain" description="Thioredoxin" evidence="6">
    <location>
        <begin position="236"/>
        <end position="376"/>
    </location>
</feature>
<keyword evidence="8" id="KW-1185">Reference proteome</keyword>
<keyword evidence="4" id="KW-0676">Redox-active center</keyword>
<evidence type="ECO:0000256" key="5">
    <source>
        <dbReference type="SAM" id="SignalP"/>
    </source>
</evidence>
<dbReference type="PANTHER" id="PTHR42852:SF6">
    <property type="entry name" value="THIOL:DISULFIDE INTERCHANGE PROTEIN DSBE"/>
    <property type="match status" value="1"/>
</dbReference>
<dbReference type="PROSITE" id="PS00194">
    <property type="entry name" value="THIOREDOXIN_1"/>
    <property type="match status" value="1"/>
</dbReference>
<dbReference type="InterPro" id="IPR025380">
    <property type="entry name" value="DUF4369"/>
</dbReference>
<dbReference type="Pfam" id="PF14289">
    <property type="entry name" value="DUF4369"/>
    <property type="match status" value="1"/>
</dbReference>
<evidence type="ECO:0000313" key="8">
    <source>
        <dbReference type="Proteomes" id="UP000618931"/>
    </source>
</evidence>
<dbReference type="InterPro" id="IPR000866">
    <property type="entry name" value="AhpC/TSA"/>
</dbReference>
<dbReference type="Pfam" id="PF00578">
    <property type="entry name" value="AhpC-TSA"/>
    <property type="match status" value="1"/>
</dbReference>
<evidence type="ECO:0000256" key="2">
    <source>
        <dbReference type="ARBA" id="ARBA00022748"/>
    </source>
</evidence>
<dbReference type="SUPFAM" id="SSF52833">
    <property type="entry name" value="Thioredoxin-like"/>
    <property type="match status" value="1"/>
</dbReference>
<keyword evidence="2" id="KW-0201">Cytochrome c-type biogenesis</keyword>
<evidence type="ECO:0000256" key="1">
    <source>
        <dbReference type="ARBA" id="ARBA00004196"/>
    </source>
</evidence>
<feature type="signal peptide" evidence="5">
    <location>
        <begin position="1"/>
        <end position="18"/>
    </location>
</feature>
<keyword evidence="5" id="KW-0732">Signal</keyword>
<dbReference type="RefSeq" id="WP_196293831.1">
    <property type="nucleotide sequence ID" value="NZ_JADQDM010000007.1"/>
</dbReference>
<dbReference type="PANTHER" id="PTHR42852">
    <property type="entry name" value="THIOL:DISULFIDE INTERCHANGE PROTEIN DSBE"/>
    <property type="match status" value="1"/>
</dbReference>